<sequence length="296" mass="33430">MSEPCDSLVLPQEICDAIIDRLQDDKRSLLRASLTCRSLYSRTRVHLFSRVILSTESSCIRLAKLIALSPRIALLFKSLQIGAASHDPIDYQPFAVIESLVNLKHLTLSGGDWSRMPDTVISSLQSHSYRSLRVCQSFNFRAIGEICSLLQNSPELQWASFWFKGNFTEECHLDHSLHRIPAPVTLHIGEADPTFPIETLLKLAASSRSCPFSFRNIRTLNIILSCRNAMLRQHLNHYLVLVGTSLNLLHVKHSVPGMFTNISKRVSSCPRHPQSPCTHLQRRLMSPTSRSFQSES</sequence>
<evidence type="ECO:0008006" key="3">
    <source>
        <dbReference type="Google" id="ProtNLM"/>
    </source>
</evidence>
<dbReference type="Proteomes" id="UP000217790">
    <property type="component" value="Unassembled WGS sequence"/>
</dbReference>
<organism evidence="1 2">
    <name type="scientific">Armillaria gallica</name>
    <name type="common">Bulbous honey fungus</name>
    <name type="synonym">Armillaria bulbosa</name>
    <dbReference type="NCBI Taxonomy" id="47427"/>
    <lineage>
        <taxon>Eukaryota</taxon>
        <taxon>Fungi</taxon>
        <taxon>Dikarya</taxon>
        <taxon>Basidiomycota</taxon>
        <taxon>Agaricomycotina</taxon>
        <taxon>Agaricomycetes</taxon>
        <taxon>Agaricomycetidae</taxon>
        <taxon>Agaricales</taxon>
        <taxon>Marasmiineae</taxon>
        <taxon>Physalacriaceae</taxon>
        <taxon>Armillaria</taxon>
    </lineage>
</organism>
<gene>
    <name evidence="1" type="ORF">ARMGADRAFT_126179</name>
</gene>
<dbReference type="InterPro" id="IPR036047">
    <property type="entry name" value="F-box-like_dom_sf"/>
</dbReference>
<dbReference type="InParanoid" id="A0A2H3DI04"/>
<name>A0A2H3DI04_ARMGA</name>
<protein>
    <recommendedName>
        <fullName evidence="3">F-box domain-containing protein</fullName>
    </recommendedName>
</protein>
<evidence type="ECO:0000313" key="1">
    <source>
        <dbReference type="EMBL" id="PBK93464.1"/>
    </source>
</evidence>
<dbReference type="AlphaFoldDB" id="A0A2H3DI04"/>
<dbReference type="OrthoDB" id="2883008at2759"/>
<dbReference type="SUPFAM" id="SSF81383">
    <property type="entry name" value="F-box domain"/>
    <property type="match status" value="1"/>
</dbReference>
<dbReference type="EMBL" id="KZ293656">
    <property type="protein sequence ID" value="PBK93464.1"/>
    <property type="molecule type" value="Genomic_DNA"/>
</dbReference>
<keyword evidence="2" id="KW-1185">Reference proteome</keyword>
<accession>A0A2H3DI04</accession>
<dbReference type="OMA" id="PQEICDA"/>
<evidence type="ECO:0000313" key="2">
    <source>
        <dbReference type="Proteomes" id="UP000217790"/>
    </source>
</evidence>
<reference evidence="2" key="1">
    <citation type="journal article" date="2017" name="Nat. Ecol. Evol.">
        <title>Genome expansion and lineage-specific genetic innovations in the forest pathogenic fungi Armillaria.</title>
        <authorList>
            <person name="Sipos G."/>
            <person name="Prasanna A.N."/>
            <person name="Walter M.C."/>
            <person name="O'Connor E."/>
            <person name="Balint B."/>
            <person name="Krizsan K."/>
            <person name="Kiss B."/>
            <person name="Hess J."/>
            <person name="Varga T."/>
            <person name="Slot J."/>
            <person name="Riley R."/>
            <person name="Boka B."/>
            <person name="Rigling D."/>
            <person name="Barry K."/>
            <person name="Lee J."/>
            <person name="Mihaltcheva S."/>
            <person name="LaButti K."/>
            <person name="Lipzen A."/>
            <person name="Waldron R."/>
            <person name="Moloney N.M."/>
            <person name="Sperisen C."/>
            <person name="Kredics L."/>
            <person name="Vagvoelgyi C."/>
            <person name="Patrignani A."/>
            <person name="Fitzpatrick D."/>
            <person name="Nagy I."/>
            <person name="Doyle S."/>
            <person name="Anderson J.B."/>
            <person name="Grigoriev I.V."/>
            <person name="Gueldener U."/>
            <person name="Muensterkoetter M."/>
            <person name="Nagy L.G."/>
        </authorList>
    </citation>
    <scope>NUCLEOTIDE SEQUENCE [LARGE SCALE GENOMIC DNA]</scope>
    <source>
        <strain evidence="2">Ar21-2</strain>
    </source>
</reference>
<proteinExistence type="predicted"/>